<feature type="transmembrane region" description="Helical" evidence="2">
    <location>
        <begin position="28"/>
        <end position="53"/>
    </location>
</feature>
<keyword evidence="2" id="KW-0812">Transmembrane</keyword>
<organism evidence="4 5">
    <name type="scientific">Goodfellowiella coeruleoviolacea</name>
    <dbReference type="NCBI Taxonomy" id="334858"/>
    <lineage>
        <taxon>Bacteria</taxon>
        <taxon>Bacillati</taxon>
        <taxon>Actinomycetota</taxon>
        <taxon>Actinomycetes</taxon>
        <taxon>Pseudonocardiales</taxon>
        <taxon>Pseudonocardiaceae</taxon>
        <taxon>Goodfellowiella</taxon>
    </lineage>
</organism>
<dbReference type="InterPro" id="IPR011042">
    <property type="entry name" value="6-blade_b-propeller_TolB-like"/>
</dbReference>
<dbReference type="RefSeq" id="WP_253774551.1">
    <property type="nucleotide sequence ID" value="NZ_JAMTCK010000010.1"/>
</dbReference>
<dbReference type="AlphaFoldDB" id="A0AAE3KGS0"/>
<accession>A0AAE3KGS0</accession>
<dbReference type="PANTHER" id="PTHR36842:SF1">
    <property type="entry name" value="PROTEIN TOLB"/>
    <property type="match status" value="1"/>
</dbReference>
<comment type="similarity">
    <text evidence="1">Belongs to the TolB family.</text>
</comment>
<comment type="caution">
    <text evidence="4">The sequence shown here is derived from an EMBL/GenBank/DDBJ whole genome shotgun (WGS) entry which is preliminary data.</text>
</comment>
<reference evidence="4" key="1">
    <citation type="submission" date="2022-06" db="EMBL/GenBank/DDBJ databases">
        <title>Genomic Encyclopedia of Archaeal and Bacterial Type Strains, Phase II (KMG-II): from individual species to whole genera.</title>
        <authorList>
            <person name="Goeker M."/>
        </authorList>
    </citation>
    <scope>NUCLEOTIDE SEQUENCE</scope>
    <source>
        <strain evidence="4">DSM 43935</strain>
    </source>
</reference>
<evidence type="ECO:0000313" key="5">
    <source>
        <dbReference type="Proteomes" id="UP001206128"/>
    </source>
</evidence>
<sequence length="319" mass="33456">MQHLVLVATSLPAPTTSARHGQGFGRRLAALAGGFALAVMGVHALPAPAWAAFPGDNGRIYFTDQDTDSDKEIYSINPNGSGLTKITNNKDDDSNAAVNADNTRIAFTRLSSGSNQLWTMNVDGSNQTQVTRGESIADGPIDWSPDGTRIVYTDSSSTLTTIHPDGTGMTSLGVKGSAAAWSPDGTRIVYADSSDNIATVNVDGTDATQLTSYEFPQFAGAPDWSPDGTRIVYSWTSFSPSASQIYVMNADGSDQARLTNDTALNGSPSWSPDGSKITLTVTDDPGVMNVDGTGKSVLAAIPGFEFVTDWAASSGEDVR</sequence>
<dbReference type="InterPro" id="IPR032485">
    <property type="entry name" value="LRP1-like_beta_prop"/>
</dbReference>
<keyword evidence="2" id="KW-0472">Membrane</keyword>
<feature type="domain" description="Prolow-density lipoprotein receptor-related protein 1-like beta-propeller" evidence="3">
    <location>
        <begin position="59"/>
        <end position="214"/>
    </location>
</feature>
<protein>
    <submittedName>
        <fullName evidence="4">WD40-like Beta Propeller Repeat</fullName>
    </submittedName>
</protein>
<evidence type="ECO:0000313" key="4">
    <source>
        <dbReference type="EMBL" id="MCP2167556.1"/>
    </source>
</evidence>
<keyword evidence="5" id="KW-1185">Reference proteome</keyword>
<dbReference type="Pfam" id="PF07676">
    <property type="entry name" value="PD40"/>
    <property type="match status" value="2"/>
</dbReference>
<evidence type="ECO:0000256" key="1">
    <source>
        <dbReference type="ARBA" id="ARBA00009820"/>
    </source>
</evidence>
<dbReference type="Gene3D" id="2.120.10.30">
    <property type="entry name" value="TolB, C-terminal domain"/>
    <property type="match status" value="2"/>
</dbReference>
<dbReference type="Pfam" id="PF16472">
    <property type="entry name" value="DUF5050"/>
    <property type="match status" value="1"/>
</dbReference>
<dbReference type="InterPro" id="IPR011659">
    <property type="entry name" value="WD40"/>
</dbReference>
<proteinExistence type="inferred from homology"/>
<evidence type="ECO:0000259" key="3">
    <source>
        <dbReference type="Pfam" id="PF16472"/>
    </source>
</evidence>
<evidence type="ECO:0000256" key="2">
    <source>
        <dbReference type="SAM" id="Phobius"/>
    </source>
</evidence>
<dbReference type="EMBL" id="JAMTCK010000010">
    <property type="protein sequence ID" value="MCP2167556.1"/>
    <property type="molecule type" value="Genomic_DNA"/>
</dbReference>
<gene>
    <name evidence="4" type="ORF">LX83_004429</name>
</gene>
<dbReference type="PANTHER" id="PTHR36842">
    <property type="entry name" value="PROTEIN TOLB HOMOLOG"/>
    <property type="match status" value="1"/>
</dbReference>
<dbReference type="Proteomes" id="UP001206128">
    <property type="component" value="Unassembled WGS sequence"/>
</dbReference>
<name>A0AAE3KGS0_9PSEU</name>
<keyword evidence="2" id="KW-1133">Transmembrane helix</keyword>
<dbReference type="SUPFAM" id="SSF82171">
    <property type="entry name" value="DPP6 N-terminal domain-like"/>
    <property type="match status" value="1"/>
</dbReference>